<dbReference type="Proteomes" id="UP001218218">
    <property type="component" value="Unassembled WGS sequence"/>
</dbReference>
<dbReference type="PANTHER" id="PTHR46082">
    <property type="entry name" value="ATP/GTP-BINDING PROTEIN-RELATED"/>
    <property type="match status" value="1"/>
</dbReference>
<dbReference type="Pfam" id="PF13424">
    <property type="entry name" value="TPR_12"/>
    <property type="match status" value="1"/>
</dbReference>
<dbReference type="AlphaFoldDB" id="A0AAD6YYV4"/>
<dbReference type="Gene3D" id="1.25.40.10">
    <property type="entry name" value="Tetratricopeptide repeat domain"/>
    <property type="match status" value="2"/>
</dbReference>
<dbReference type="Gene3D" id="3.40.50.300">
    <property type="entry name" value="P-loop containing nucleotide triphosphate hydrolases"/>
    <property type="match status" value="1"/>
</dbReference>
<dbReference type="Pfam" id="PF13374">
    <property type="entry name" value="TPR_10"/>
    <property type="match status" value="2"/>
</dbReference>
<dbReference type="GO" id="GO:0007166">
    <property type="term" value="P:cell surface receptor signaling pathway"/>
    <property type="evidence" value="ECO:0007669"/>
    <property type="project" value="InterPro"/>
</dbReference>
<dbReference type="Pfam" id="PF25000">
    <property type="entry name" value="DUF7779"/>
    <property type="match status" value="1"/>
</dbReference>
<dbReference type="PANTHER" id="PTHR46082:SF6">
    <property type="entry name" value="AAA+ ATPASE DOMAIN-CONTAINING PROTEIN-RELATED"/>
    <property type="match status" value="1"/>
</dbReference>
<feature type="domain" description="DUF7779" evidence="2">
    <location>
        <begin position="442"/>
        <end position="549"/>
    </location>
</feature>
<comment type="caution">
    <text evidence="3">The sequence shown here is derived from an EMBL/GenBank/DDBJ whole genome shotgun (WGS) entry which is preliminary data.</text>
</comment>
<dbReference type="Gene3D" id="1.20.930.20">
    <property type="entry name" value="Adaptor protein Cbl, N-terminal domain"/>
    <property type="match status" value="1"/>
</dbReference>
<evidence type="ECO:0000313" key="3">
    <source>
        <dbReference type="EMBL" id="KAJ7301579.1"/>
    </source>
</evidence>
<dbReference type="EMBL" id="JARIHO010000131">
    <property type="protein sequence ID" value="KAJ7301579.1"/>
    <property type="molecule type" value="Genomic_DNA"/>
</dbReference>
<evidence type="ECO:0000313" key="4">
    <source>
        <dbReference type="Proteomes" id="UP001218218"/>
    </source>
</evidence>
<dbReference type="InterPro" id="IPR059179">
    <property type="entry name" value="MLKL-like_MCAfunc"/>
</dbReference>
<dbReference type="InterPro" id="IPR036537">
    <property type="entry name" value="Adaptor_Cbl_N_dom_sf"/>
</dbReference>
<sequence>MDASGSDKALKSMSSPKKWGLQIQTVQRTPARRNSDWLGTSLLAARTISAAAESFPYVKTVFGTVVILLETVETVKKNREELKELCGNVMEIITIVRDQISLHEDTAAVKFKSLSQDLEECLHGVLNAVRELERKPEGLHGRIKEIIGSRKTADEIAGYEKKIRELRSNLTATMDTNFQVHKVLTVLSPAELVPPVKRSVNNCPLPSRIFHGRKNILEKLNDYFLSGPGLGKQYIFLLYGLGGAGKTQIGLKFIQNSFSHFFGIFLIDSSTTQTIETSLKNIAETNHVGSTPRDALMWLSGEPNRWLLFFDNADDPHLNLNKYFPQCNHGNILITSRNPGLSVYTTFHCLVSDMDEIEAVELLLKSAAQNITPKNAQISTEIVKVLWYFPLAIIQAGAFIAKYGVLHSYLELYNRNRARLLSEKPTQCHDEYAWTVYTTWQMSFDRLSPRAAVMLQFCSFLHHRGISEEIFCNASEYKSTPGSPSQEELQDALNFLSQFLGPTGDWESLNFMNVTNRLRAYSLVNFDPETNMFSIHPLVHSWLRSTISDVATDHPCMVAIIGMCIATMDWTKTAKATQWLVPHIESLLQGRMDVTPDFNMEYGKIYRWSGYLKKAEEFGVVALDKLKKILGEDHPATLKSGGALANTYLYLGQYNKAEDLATFVFEKQRLALGMDHPETLGTIHILSMILIELGKFKDAEKLEVIALEKRRQVLGIDDPATLLGMTNLGWILHNLGRLKEEEEFQAIAVEKQKTILGQEHPHTLWTMTNLGSTYRNLGQLSQAEELESFALQKLRKTLGEDHPYTVWTMARLALTYSHLEKAQEIQVTVLEKMKLALGDEHPDTIRAMKELDAICIKLVQLSQIQNSQVSTKTHRLLEFAWVGSTRATVQPI</sequence>
<organism evidence="3 4">
    <name type="scientific">Mycena albidolilacea</name>
    <dbReference type="NCBI Taxonomy" id="1033008"/>
    <lineage>
        <taxon>Eukaryota</taxon>
        <taxon>Fungi</taxon>
        <taxon>Dikarya</taxon>
        <taxon>Basidiomycota</taxon>
        <taxon>Agaricomycotina</taxon>
        <taxon>Agaricomycetes</taxon>
        <taxon>Agaricomycetidae</taxon>
        <taxon>Agaricales</taxon>
        <taxon>Marasmiineae</taxon>
        <taxon>Mycenaceae</taxon>
        <taxon>Mycena</taxon>
    </lineage>
</organism>
<accession>A0AAD6YYV4</accession>
<keyword evidence="4" id="KW-1185">Reference proteome</keyword>
<proteinExistence type="predicted"/>
<reference evidence="3" key="1">
    <citation type="submission" date="2023-03" db="EMBL/GenBank/DDBJ databases">
        <title>Massive genome expansion in bonnet fungi (Mycena s.s.) driven by repeated elements and novel gene families across ecological guilds.</title>
        <authorList>
            <consortium name="Lawrence Berkeley National Laboratory"/>
            <person name="Harder C.B."/>
            <person name="Miyauchi S."/>
            <person name="Viragh M."/>
            <person name="Kuo A."/>
            <person name="Thoen E."/>
            <person name="Andreopoulos B."/>
            <person name="Lu D."/>
            <person name="Skrede I."/>
            <person name="Drula E."/>
            <person name="Henrissat B."/>
            <person name="Morin E."/>
            <person name="Kohler A."/>
            <person name="Barry K."/>
            <person name="LaButti K."/>
            <person name="Morin E."/>
            <person name="Salamov A."/>
            <person name="Lipzen A."/>
            <person name="Mereny Z."/>
            <person name="Hegedus B."/>
            <person name="Baldrian P."/>
            <person name="Stursova M."/>
            <person name="Weitz H."/>
            <person name="Taylor A."/>
            <person name="Grigoriev I.V."/>
            <person name="Nagy L.G."/>
            <person name="Martin F."/>
            <person name="Kauserud H."/>
        </authorList>
    </citation>
    <scope>NUCLEOTIDE SEQUENCE</scope>
    <source>
        <strain evidence="3">CBHHK002</strain>
    </source>
</reference>
<dbReference type="InterPro" id="IPR053137">
    <property type="entry name" value="NLR-like"/>
</dbReference>
<dbReference type="SUPFAM" id="SSF52540">
    <property type="entry name" value="P-loop containing nucleoside triphosphate hydrolases"/>
    <property type="match status" value="1"/>
</dbReference>
<protein>
    <recommendedName>
        <fullName evidence="2">DUF7779 domain-containing protein</fullName>
    </recommendedName>
</protein>
<evidence type="ECO:0000256" key="1">
    <source>
        <dbReference type="SAM" id="Coils"/>
    </source>
</evidence>
<keyword evidence="1" id="KW-0175">Coiled coil</keyword>
<dbReference type="InterPro" id="IPR056681">
    <property type="entry name" value="DUF7779"/>
</dbReference>
<feature type="coiled-coil region" evidence="1">
    <location>
        <begin position="149"/>
        <end position="176"/>
    </location>
</feature>
<gene>
    <name evidence="3" type="ORF">DFH08DRAFT_827380</name>
</gene>
<dbReference type="InterPro" id="IPR027417">
    <property type="entry name" value="P-loop_NTPase"/>
</dbReference>
<name>A0AAD6YYV4_9AGAR</name>
<dbReference type="InterPro" id="IPR011990">
    <property type="entry name" value="TPR-like_helical_dom_sf"/>
</dbReference>
<dbReference type="CDD" id="cd21037">
    <property type="entry name" value="MLKL_NTD"/>
    <property type="match status" value="1"/>
</dbReference>
<dbReference type="SUPFAM" id="SSF48452">
    <property type="entry name" value="TPR-like"/>
    <property type="match status" value="2"/>
</dbReference>
<evidence type="ECO:0000259" key="2">
    <source>
        <dbReference type="Pfam" id="PF25000"/>
    </source>
</evidence>